<proteinExistence type="predicted"/>
<dbReference type="RefSeq" id="WP_248204044.1">
    <property type="nucleotide sequence ID" value="NZ_JALNMH010000001.1"/>
</dbReference>
<sequence>MSDGTVAVETIPAGSEGRLALRQGQTARGGLPDPEHARLPDYPAIWLAQRLDEVRVEASLEIDDEGAPGMARVEVPDAPAGCAEDCRTAFAEAARRALSGWRFAPLEVLDWVDGPDTDGDGEPDTVARAVVAVHPYTLRFRFRFTQVDGRPRVGLDKSPG</sequence>
<keyword evidence="3" id="KW-1185">Reference proteome</keyword>
<dbReference type="Proteomes" id="UP001431449">
    <property type="component" value="Unassembled WGS sequence"/>
</dbReference>
<protein>
    <submittedName>
        <fullName evidence="2">Uncharacterized protein</fullName>
    </submittedName>
</protein>
<dbReference type="Gene3D" id="3.30.2420.10">
    <property type="entry name" value="TonB"/>
    <property type="match status" value="1"/>
</dbReference>
<comment type="caution">
    <text evidence="2">The sequence shown here is derived from an EMBL/GenBank/DDBJ whole genome shotgun (WGS) entry which is preliminary data.</text>
</comment>
<gene>
    <name evidence="2" type="ORF">M0G41_00270</name>
</gene>
<name>A0ABT0GC29_9GAMM</name>
<evidence type="ECO:0000313" key="3">
    <source>
        <dbReference type="Proteomes" id="UP001431449"/>
    </source>
</evidence>
<dbReference type="EMBL" id="JALNMH010000001">
    <property type="protein sequence ID" value="MCK7592099.1"/>
    <property type="molecule type" value="Genomic_DNA"/>
</dbReference>
<evidence type="ECO:0000313" key="2">
    <source>
        <dbReference type="EMBL" id="MCK7592099.1"/>
    </source>
</evidence>
<accession>A0ABT0GC29</accession>
<organism evidence="2 3">
    <name type="scientific">Pseudomarimonas salicorniae</name>
    <dbReference type="NCBI Taxonomy" id="2933270"/>
    <lineage>
        <taxon>Bacteria</taxon>
        <taxon>Pseudomonadati</taxon>
        <taxon>Pseudomonadota</taxon>
        <taxon>Gammaproteobacteria</taxon>
        <taxon>Lysobacterales</taxon>
        <taxon>Lysobacteraceae</taxon>
        <taxon>Pseudomarimonas</taxon>
    </lineage>
</organism>
<evidence type="ECO:0000256" key="1">
    <source>
        <dbReference type="SAM" id="MobiDB-lite"/>
    </source>
</evidence>
<reference evidence="2" key="1">
    <citation type="submission" date="2022-04" db="EMBL/GenBank/DDBJ databases">
        <title>Lysobacter sp. CAU 1642 isolated from sea sand.</title>
        <authorList>
            <person name="Kim W."/>
        </authorList>
    </citation>
    <scope>NUCLEOTIDE SEQUENCE</scope>
    <source>
        <strain evidence="2">CAU 1642</strain>
    </source>
</reference>
<feature type="region of interest" description="Disordered" evidence="1">
    <location>
        <begin position="14"/>
        <end position="36"/>
    </location>
</feature>